<comment type="caution">
    <text evidence="2">The sequence shown here is derived from an EMBL/GenBank/DDBJ whole genome shotgun (WGS) entry which is preliminary data.</text>
</comment>
<name>A0AAV7VS62_PLEWA</name>
<proteinExistence type="predicted"/>
<feature type="region of interest" description="Disordered" evidence="1">
    <location>
        <begin position="23"/>
        <end position="108"/>
    </location>
</feature>
<protein>
    <submittedName>
        <fullName evidence="2">Uncharacterized protein</fullName>
    </submittedName>
</protein>
<dbReference type="EMBL" id="JANPWB010000003">
    <property type="protein sequence ID" value="KAJ1203057.1"/>
    <property type="molecule type" value="Genomic_DNA"/>
</dbReference>
<reference evidence="2" key="1">
    <citation type="journal article" date="2022" name="bioRxiv">
        <title>Sequencing and chromosome-scale assembly of the giantPleurodeles waltlgenome.</title>
        <authorList>
            <person name="Brown T."/>
            <person name="Elewa A."/>
            <person name="Iarovenko S."/>
            <person name="Subramanian E."/>
            <person name="Araus A.J."/>
            <person name="Petzold A."/>
            <person name="Susuki M."/>
            <person name="Suzuki K.-i.T."/>
            <person name="Hayashi T."/>
            <person name="Toyoda A."/>
            <person name="Oliveira C."/>
            <person name="Osipova E."/>
            <person name="Leigh N.D."/>
            <person name="Simon A."/>
            <person name="Yun M.H."/>
        </authorList>
    </citation>
    <scope>NUCLEOTIDE SEQUENCE</scope>
    <source>
        <strain evidence="2">20211129_DDA</strain>
        <tissue evidence="2">Liver</tissue>
    </source>
</reference>
<evidence type="ECO:0000256" key="1">
    <source>
        <dbReference type="SAM" id="MobiDB-lite"/>
    </source>
</evidence>
<feature type="compositionally biased region" description="Polar residues" evidence="1">
    <location>
        <begin position="92"/>
        <end position="104"/>
    </location>
</feature>
<gene>
    <name evidence="2" type="ORF">NDU88_006852</name>
</gene>
<keyword evidence="3" id="KW-1185">Reference proteome</keyword>
<organism evidence="2 3">
    <name type="scientific">Pleurodeles waltl</name>
    <name type="common">Iberian ribbed newt</name>
    <dbReference type="NCBI Taxonomy" id="8319"/>
    <lineage>
        <taxon>Eukaryota</taxon>
        <taxon>Metazoa</taxon>
        <taxon>Chordata</taxon>
        <taxon>Craniata</taxon>
        <taxon>Vertebrata</taxon>
        <taxon>Euteleostomi</taxon>
        <taxon>Amphibia</taxon>
        <taxon>Batrachia</taxon>
        <taxon>Caudata</taxon>
        <taxon>Salamandroidea</taxon>
        <taxon>Salamandridae</taxon>
        <taxon>Pleurodelinae</taxon>
        <taxon>Pleurodeles</taxon>
    </lineage>
</organism>
<evidence type="ECO:0000313" key="2">
    <source>
        <dbReference type="EMBL" id="KAJ1203057.1"/>
    </source>
</evidence>
<sequence length="254" mass="26827">MGQCDGLAGAGTHTFPTCAVAAGVEPEYDRGTTSQGGDARSWREDGRTRGLESGVRGEEEPGGKANEERDGGAKEDIMERTQGGGPEKPGSGSASTGDGRTSIQEAECSGPPRFWRSVAFPGALKRPRRYAQVSSDFVRLGASGQVDHPLALLRRREDAGWCCRAHVATCIQEQVISCEGRHKADAQIGHIDEGAPRERGRSLAVEVEGAHDARQGDYCVDTLTTVVGALKDGDAGSFVSAGEVLATDWKLVSM</sequence>
<dbReference type="AlphaFoldDB" id="A0AAV7VS62"/>
<accession>A0AAV7VS62</accession>
<feature type="compositionally biased region" description="Basic and acidic residues" evidence="1">
    <location>
        <begin position="40"/>
        <end position="79"/>
    </location>
</feature>
<dbReference type="Proteomes" id="UP001066276">
    <property type="component" value="Chromosome 2_1"/>
</dbReference>
<evidence type="ECO:0000313" key="3">
    <source>
        <dbReference type="Proteomes" id="UP001066276"/>
    </source>
</evidence>